<protein>
    <submittedName>
        <fullName evidence="1">Uncharacterized protein</fullName>
    </submittedName>
</protein>
<sequence>MSNVILTKTRIQAGIYEAVLTAQTDDNYHPDLVALHLEQELDGLSVTEDQSLGNTWHVRFTIPREVLTDGVQTFLINEKSTGDTLDSFAIVTGEVLSDDIRAEMDLLRAELDMLKKAFRRHCVETT</sequence>
<proteinExistence type="predicted"/>
<dbReference type="OrthoDB" id="7772846at2"/>
<reference evidence="2" key="1">
    <citation type="submission" date="2016-10" db="EMBL/GenBank/DDBJ databases">
        <authorList>
            <person name="Varghese N."/>
            <person name="Submissions S."/>
        </authorList>
    </citation>
    <scope>NUCLEOTIDE SEQUENCE [LARGE SCALE GENOMIC DNA]</scope>
    <source>
        <strain evidence="2">DSM 26922</strain>
    </source>
</reference>
<dbReference type="RefSeq" id="WP_089946614.1">
    <property type="nucleotide sequence ID" value="NZ_FNOI01000002.1"/>
</dbReference>
<dbReference type="STRING" id="670155.SAMN04488001_1849"/>
<dbReference type="AlphaFoldDB" id="A0A1H2WI28"/>
<dbReference type="Proteomes" id="UP000199441">
    <property type="component" value="Unassembled WGS sequence"/>
</dbReference>
<gene>
    <name evidence="1" type="ORF">SAMN04488001_1849</name>
</gene>
<name>A0A1H2WI28_9RHOB</name>
<organism evidence="1 2">
    <name type="scientific">Litoreibacter albidus</name>
    <dbReference type="NCBI Taxonomy" id="670155"/>
    <lineage>
        <taxon>Bacteria</taxon>
        <taxon>Pseudomonadati</taxon>
        <taxon>Pseudomonadota</taxon>
        <taxon>Alphaproteobacteria</taxon>
        <taxon>Rhodobacterales</taxon>
        <taxon>Roseobacteraceae</taxon>
        <taxon>Litoreibacter</taxon>
    </lineage>
</organism>
<dbReference type="EMBL" id="FNOI01000002">
    <property type="protein sequence ID" value="SDW80158.1"/>
    <property type="molecule type" value="Genomic_DNA"/>
</dbReference>
<keyword evidence="2" id="KW-1185">Reference proteome</keyword>
<evidence type="ECO:0000313" key="2">
    <source>
        <dbReference type="Proteomes" id="UP000199441"/>
    </source>
</evidence>
<accession>A0A1H2WI28</accession>
<evidence type="ECO:0000313" key="1">
    <source>
        <dbReference type="EMBL" id="SDW80158.1"/>
    </source>
</evidence>